<dbReference type="EMBL" id="CAJOBA010051523">
    <property type="protein sequence ID" value="CAF4245694.1"/>
    <property type="molecule type" value="Genomic_DNA"/>
</dbReference>
<feature type="compositionally biased region" description="Basic and acidic residues" evidence="1">
    <location>
        <begin position="126"/>
        <end position="156"/>
    </location>
</feature>
<reference evidence="2" key="1">
    <citation type="submission" date="2021-02" db="EMBL/GenBank/DDBJ databases">
        <authorList>
            <person name="Nowell W R."/>
        </authorList>
    </citation>
    <scope>NUCLEOTIDE SEQUENCE</scope>
</reference>
<gene>
    <name evidence="2" type="ORF">OVA965_LOCUS34833</name>
    <name evidence="3" type="ORF">TMI583_LOCUS35776</name>
</gene>
<feature type="region of interest" description="Disordered" evidence="1">
    <location>
        <begin position="81"/>
        <end position="165"/>
    </location>
</feature>
<evidence type="ECO:0000256" key="1">
    <source>
        <dbReference type="SAM" id="MobiDB-lite"/>
    </source>
</evidence>
<evidence type="ECO:0000313" key="4">
    <source>
        <dbReference type="Proteomes" id="UP000677228"/>
    </source>
</evidence>
<accession>A0A8S2FGZ9</accession>
<feature type="compositionally biased region" description="Acidic residues" evidence="1">
    <location>
        <begin position="114"/>
        <end position="125"/>
    </location>
</feature>
<dbReference type="Proteomes" id="UP000677228">
    <property type="component" value="Unassembled WGS sequence"/>
</dbReference>
<dbReference type="EMBL" id="CAJNOK010029687">
    <property type="protein sequence ID" value="CAF1450932.1"/>
    <property type="molecule type" value="Genomic_DNA"/>
</dbReference>
<evidence type="ECO:0000313" key="2">
    <source>
        <dbReference type="EMBL" id="CAF1450932.1"/>
    </source>
</evidence>
<sequence length="165" mass="18861">MRRTCLGGSNVSPYIEGMKFPLNENPVETKTIEKDLIVKFETQNNKLQAVDASIEQLKIQMEHLINFSQQIMKGLKISTEKSLDNQDLKGDTEQEAEIKQDDDTEQEAETKQDDDTEQEAETNQDDDTKQEAETKQDDDTKQEAETKQDNDTKQETDSTENVSKI</sequence>
<evidence type="ECO:0000313" key="3">
    <source>
        <dbReference type="EMBL" id="CAF4245694.1"/>
    </source>
</evidence>
<name>A0A8S2FGZ9_9BILA</name>
<protein>
    <submittedName>
        <fullName evidence="2">Uncharacterized protein</fullName>
    </submittedName>
</protein>
<organism evidence="2 4">
    <name type="scientific">Didymodactylos carnosus</name>
    <dbReference type="NCBI Taxonomy" id="1234261"/>
    <lineage>
        <taxon>Eukaryota</taxon>
        <taxon>Metazoa</taxon>
        <taxon>Spiralia</taxon>
        <taxon>Gnathifera</taxon>
        <taxon>Rotifera</taxon>
        <taxon>Eurotatoria</taxon>
        <taxon>Bdelloidea</taxon>
        <taxon>Philodinida</taxon>
        <taxon>Philodinidae</taxon>
        <taxon>Didymodactylos</taxon>
    </lineage>
</organism>
<feature type="compositionally biased region" description="Basic and acidic residues" evidence="1">
    <location>
        <begin position="81"/>
        <end position="101"/>
    </location>
</feature>
<dbReference type="AlphaFoldDB" id="A0A8S2FGZ9"/>
<proteinExistence type="predicted"/>
<dbReference type="Proteomes" id="UP000682733">
    <property type="component" value="Unassembled WGS sequence"/>
</dbReference>
<comment type="caution">
    <text evidence="2">The sequence shown here is derived from an EMBL/GenBank/DDBJ whole genome shotgun (WGS) entry which is preliminary data.</text>
</comment>